<feature type="region of interest" description="Disordered" evidence="6">
    <location>
        <begin position="778"/>
        <end position="851"/>
    </location>
</feature>
<feature type="domain" description="Gram-positive cocci surface proteins LPxTG" evidence="10">
    <location>
        <begin position="847"/>
        <end position="878"/>
    </location>
</feature>
<feature type="compositionally biased region" description="Pro residues" evidence="6">
    <location>
        <begin position="793"/>
        <end position="809"/>
    </location>
</feature>
<dbReference type="Pfam" id="PF04213">
    <property type="entry name" value="HtaA"/>
    <property type="match status" value="1"/>
</dbReference>
<keyword evidence="2" id="KW-0964">Secreted</keyword>
<dbReference type="AlphaFoldDB" id="A0A1H2KJ75"/>
<keyword evidence="7" id="KW-0812">Transmembrane</keyword>
<keyword evidence="12" id="KW-1185">Reference proteome</keyword>
<dbReference type="GO" id="GO:0005975">
    <property type="term" value="P:carbohydrate metabolic process"/>
    <property type="evidence" value="ECO:0007669"/>
    <property type="project" value="UniProtKB-ARBA"/>
</dbReference>
<dbReference type="PANTHER" id="PTHR10075">
    <property type="entry name" value="BASIGIN RELATED"/>
    <property type="match status" value="1"/>
</dbReference>
<keyword evidence="1" id="KW-0134">Cell wall</keyword>
<evidence type="ECO:0000256" key="2">
    <source>
        <dbReference type="ARBA" id="ARBA00022525"/>
    </source>
</evidence>
<protein>
    <submittedName>
        <fullName evidence="11">Htaa protein</fullName>
    </submittedName>
</protein>
<evidence type="ECO:0000256" key="5">
    <source>
        <dbReference type="ARBA" id="ARBA00023319"/>
    </source>
</evidence>
<evidence type="ECO:0000256" key="1">
    <source>
        <dbReference type="ARBA" id="ARBA00022512"/>
    </source>
</evidence>
<gene>
    <name evidence="11" type="ORF">SAMN04488563_3874</name>
</gene>
<evidence type="ECO:0000256" key="8">
    <source>
        <dbReference type="SAM" id="SignalP"/>
    </source>
</evidence>
<evidence type="ECO:0000256" key="6">
    <source>
        <dbReference type="SAM" id="MobiDB-lite"/>
    </source>
</evidence>
<evidence type="ECO:0000313" key="12">
    <source>
        <dbReference type="Proteomes" id="UP000182977"/>
    </source>
</evidence>
<dbReference type="SUPFAM" id="SSF48726">
    <property type="entry name" value="Immunoglobulin"/>
    <property type="match status" value="1"/>
</dbReference>
<evidence type="ECO:0000256" key="7">
    <source>
        <dbReference type="SAM" id="Phobius"/>
    </source>
</evidence>
<dbReference type="InterPro" id="IPR007110">
    <property type="entry name" value="Ig-like_dom"/>
</dbReference>
<evidence type="ECO:0000313" key="11">
    <source>
        <dbReference type="EMBL" id="SDU68466.1"/>
    </source>
</evidence>
<dbReference type="PROSITE" id="PS50835">
    <property type="entry name" value="IG_LIKE"/>
    <property type="match status" value="1"/>
</dbReference>
<organism evidence="11 12">
    <name type="scientific">Jiangella alkaliphila</name>
    <dbReference type="NCBI Taxonomy" id="419479"/>
    <lineage>
        <taxon>Bacteria</taxon>
        <taxon>Bacillati</taxon>
        <taxon>Actinomycetota</taxon>
        <taxon>Actinomycetes</taxon>
        <taxon>Jiangellales</taxon>
        <taxon>Jiangellaceae</taxon>
        <taxon>Jiangella</taxon>
    </lineage>
</organism>
<dbReference type="RefSeq" id="WP_046770987.1">
    <property type="nucleotide sequence ID" value="NZ_LBMC01000038.1"/>
</dbReference>
<feature type="transmembrane region" description="Helical" evidence="7">
    <location>
        <begin position="852"/>
        <end position="874"/>
    </location>
</feature>
<evidence type="ECO:0000256" key="3">
    <source>
        <dbReference type="ARBA" id="ARBA00022729"/>
    </source>
</evidence>
<dbReference type="GO" id="GO:0098632">
    <property type="term" value="F:cell-cell adhesion mediator activity"/>
    <property type="evidence" value="ECO:0007669"/>
    <property type="project" value="TreeGrafter"/>
</dbReference>
<dbReference type="GO" id="GO:0005886">
    <property type="term" value="C:plasma membrane"/>
    <property type="evidence" value="ECO:0007669"/>
    <property type="project" value="TreeGrafter"/>
</dbReference>
<accession>A0A1H2KJ75</accession>
<evidence type="ECO:0000259" key="10">
    <source>
        <dbReference type="PROSITE" id="PS50847"/>
    </source>
</evidence>
<dbReference type="GO" id="GO:0007156">
    <property type="term" value="P:homophilic cell adhesion via plasma membrane adhesion molecules"/>
    <property type="evidence" value="ECO:0007669"/>
    <property type="project" value="TreeGrafter"/>
</dbReference>
<keyword evidence="3 8" id="KW-0732">Signal</keyword>
<dbReference type="EMBL" id="LT629791">
    <property type="protein sequence ID" value="SDU68466.1"/>
    <property type="molecule type" value="Genomic_DNA"/>
</dbReference>
<feature type="chain" id="PRO_5009278491" evidence="8">
    <location>
        <begin position="29"/>
        <end position="878"/>
    </location>
</feature>
<keyword evidence="7" id="KW-1133">Transmembrane helix</keyword>
<keyword evidence="7" id="KW-0472">Membrane</keyword>
<keyword evidence="4" id="KW-0572">Peptidoglycan-anchor</keyword>
<dbReference type="OrthoDB" id="7210788at2"/>
<dbReference type="InterPro" id="IPR013783">
    <property type="entry name" value="Ig-like_fold"/>
</dbReference>
<dbReference type="PANTHER" id="PTHR10075:SF103">
    <property type="entry name" value="ROUNDABOUT HOMOLOG 4"/>
    <property type="match status" value="1"/>
</dbReference>
<dbReference type="InterPro" id="IPR019931">
    <property type="entry name" value="LPXTG_anchor"/>
</dbReference>
<dbReference type="Gene3D" id="2.60.40.10">
    <property type="entry name" value="Immunoglobulins"/>
    <property type="match status" value="2"/>
</dbReference>
<dbReference type="InterPro" id="IPR036179">
    <property type="entry name" value="Ig-like_dom_sf"/>
</dbReference>
<feature type="domain" description="Ig-like" evidence="9">
    <location>
        <begin position="599"/>
        <end position="690"/>
    </location>
</feature>
<dbReference type="InterPro" id="IPR007331">
    <property type="entry name" value="Htaa"/>
</dbReference>
<reference evidence="12" key="1">
    <citation type="submission" date="2016-10" db="EMBL/GenBank/DDBJ databases">
        <authorList>
            <person name="Varghese N."/>
            <person name="Submissions S."/>
        </authorList>
    </citation>
    <scope>NUCLEOTIDE SEQUENCE [LARGE SCALE GENOMIC DNA]</scope>
    <source>
        <strain evidence="12">DSM 45079</strain>
    </source>
</reference>
<dbReference type="PROSITE" id="PS50847">
    <property type="entry name" value="GRAM_POS_ANCHORING"/>
    <property type="match status" value="1"/>
</dbReference>
<dbReference type="STRING" id="419479.SAMN04488563_3874"/>
<proteinExistence type="predicted"/>
<feature type="signal peptide" evidence="8">
    <location>
        <begin position="1"/>
        <end position="28"/>
    </location>
</feature>
<feature type="compositionally biased region" description="Low complexity" evidence="6">
    <location>
        <begin position="810"/>
        <end position="829"/>
    </location>
</feature>
<keyword evidence="5" id="KW-0393">Immunoglobulin domain</keyword>
<evidence type="ECO:0000259" key="9">
    <source>
        <dbReference type="PROSITE" id="PS50835"/>
    </source>
</evidence>
<sequence length="878" mass="88668">MPRPLRSPGRVLAALLLLLAAVLVPAAAATSGTEPPDGIGDGALTWEVRRSFNDYVGAENITTGDGATREAGGRFVFPLQDGTFDPATGSTELRLDGLVHYATYCGFFPGWDDDECALDLSLSELRLVIDPGEQTLYARVVSRPLTSGADVPAVIDHGVIPLVRLDVADAGLEVSGGTTAWTDLATGLAAEAVPAFGNYPAGAPFAPIDVTYDGPGGRPVVDEQWTPPWTPVYEEAGRWLNPTAGSVVHGVHVDTTGDVAYVVAGPATPQLAPYVQAVDATSLAPLGGYAPAGLGSTQFAGAFDPGTGMLFLPQQSSLRAVRWDAAAGAFAGDVVGELPAGHTLQANPVWDAATSTLHTLTADAAQAATLVSWTRADDGWTSAVRPLPPHEGWLSYWYSPGSVNDSLAVTPSGDLVLARANGLVIDDTFEHVLDQPAALLLTVTGDEVEAAEIPGTGTSAPVPLGDPTRAWSQVYAGPDGQLAFTSSDFTAAPSTGVLTATAGDGGVSVAAEPVVLDESAGLTLSGSFDAGSATFWAKDAASGRHWAVAGDAVLTTFVPADAATYPRLAAGADSALYSAVRTADRQAGLARLAVTAMSPAVTTQPADTTVAIVPGATTATAVLTAAATGAPDPGVRWQRSDPGSLTFTDVPGATTPELRLEAAAGDSGTRYRAVFGNAAGELATEAATLTVHTAPVVVVGAQDVTVAAGEPATFTVIPGGDPTPDVTWQHERDGAWVDLTTDDGYEVSTGSLTVPAAGAGHDGLRVRARLSNAVATVDTEPATLTVEGTGTPTPTPTPIPTPTPTPTPTETPTASPSPTSSPSPTGSASPTPPSSGDGGSGPGDDDLPDTGLSLGVLVAVAAALLLAGLGGAVVRLRS</sequence>
<name>A0A1H2KJ75_9ACTN</name>
<evidence type="ECO:0000256" key="4">
    <source>
        <dbReference type="ARBA" id="ARBA00023088"/>
    </source>
</evidence>
<dbReference type="Proteomes" id="UP000182977">
    <property type="component" value="Chromosome I"/>
</dbReference>